<dbReference type="AlphaFoldDB" id="A0A8H6LW63"/>
<evidence type="ECO:0000313" key="2">
    <source>
        <dbReference type="EMBL" id="KAF6743421.1"/>
    </source>
</evidence>
<keyword evidence="1" id="KW-1133">Transmembrane helix</keyword>
<gene>
    <name evidence="2" type="ORF">DFP72DRAFT_126228</name>
</gene>
<evidence type="ECO:0000256" key="1">
    <source>
        <dbReference type="SAM" id="Phobius"/>
    </source>
</evidence>
<sequence>MRLRLFAPLLTRLSTSNSIQFQVEQRTRTAHGSASILFHTTDASARSAYPTYYYPVRRFAGFRFDYYSWFRFRVRLHHSLSPSLFFFVVSVCLSVAFLDMRVFGLFDLAVDNVSFFVFPYIESFRYIFFLILVLVHTYSFCLDLLSWIFSLP</sequence>
<comment type="caution">
    <text evidence="2">The sequence shown here is derived from an EMBL/GenBank/DDBJ whole genome shotgun (WGS) entry which is preliminary data.</text>
</comment>
<protein>
    <submittedName>
        <fullName evidence="2">Uncharacterized protein</fullName>
    </submittedName>
</protein>
<keyword evidence="1" id="KW-0472">Membrane</keyword>
<dbReference type="Proteomes" id="UP000521943">
    <property type="component" value="Unassembled WGS sequence"/>
</dbReference>
<organism evidence="2 3">
    <name type="scientific">Ephemerocybe angulata</name>
    <dbReference type="NCBI Taxonomy" id="980116"/>
    <lineage>
        <taxon>Eukaryota</taxon>
        <taxon>Fungi</taxon>
        <taxon>Dikarya</taxon>
        <taxon>Basidiomycota</taxon>
        <taxon>Agaricomycotina</taxon>
        <taxon>Agaricomycetes</taxon>
        <taxon>Agaricomycetidae</taxon>
        <taxon>Agaricales</taxon>
        <taxon>Agaricineae</taxon>
        <taxon>Psathyrellaceae</taxon>
        <taxon>Ephemerocybe</taxon>
    </lineage>
</organism>
<name>A0A8H6LW63_9AGAR</name>
<keyword evidence="1" id="KW-0812">Transmembrane</keyword>
<accession>A0A8H6LW63</accession>
<proteinExistence type="predicted"/>
<evidence type="ECO:0000313" key="3">
    <source>
        <dbReference type="Proteomes" id="UP000521943"/>
    </source>
</evidence>
<dbReference type="EMBL" id="JACGCI010000144">
    <property type="protein sequence ID" value="KAF6743421.1"/>
    <property type="molecule type" value="Genomic_DNA"/>
</dbReference>
<keyword evidence="3" id="KW-1185">Reference proteome</keyword>
<reference evidence="2 3" key="1">
    <citation type="submission" date="2020-07" db="EMBL/GenBank/DDBJ databases">
        <title>Comparative genomics of pyrophilous fungi reveals a link between fire events and developmental genes.</title>
        <authorList>
            <consortium name="DOE Joint Genome Institute"/>
            <person name="Steindorff A.S."/>
            <person name="Carver A."/>
            <person name="Calhoun S."/>
            <person name="Stillman K."/>
            <person name="Liu H."/>
            <person name="Lipzen A."/>
            <person name="Pangilinan J."/>
            <person name="Labutti K."/>
            <person name="Bruns T.D."/>
            <person name="Grigoriev I.V."/>
        </authorList>
    </citation>
    <scope>NUCLEOTIDE SEQUENCE [LARGE SCALE GENOMIC DNA]</scope>
    <source>
        <strain evidence="2 3">CBS 144469</strain>
    </source>
</reference>
<feature type="transmembrane region" description="Helical" evidence="1">
    <location>
        <begin position="126"/>
        <end position="149"/>
    </location>
</feature>
<feature type="transmembrane region" description="Helical" evidence="1">
    <location>
        <begin position="84"/>
        <end position="106"/>
    </location>
</feature>